<name>A0A8H6Z645_9AGAR</name>
<gene>
    <name evidence="1" type="ORF">MSAN_00780700</name>
</gene>
<evidence type="ECO:0000313" key="1">
    <source>
        <dbReference type="EMBL" id="KAF7371437.1"/>
    </source>
</evidence>
<protein>
    <submittedName>
        <fullName evidence="1">Uncharacterized protein</fullName>
    </submittedName>
</protein>
<evidence type="ECO:0000313" key="2">
    <source>
        <dbReference type="Proteomes" id="UP000623467"/>
    </source>
</evidence>
<keyword evidence="2" id="KW-1185">Reference proteome</keyword>
<sequence length="138" mass="16245">MEMHEIPTPSRVARRVLIWIEPFLYRAILIDGTAHHTFDRRLIGAMYSKPPEIFHAIRHLAWWYTPETCSVAELKQLLRFFKEVIDLSCLNLLDSTLLPEMRLQRLTMSLEDIFGDSPDLAHPLFESITHLDLSIHWH</sequence>
<dbReference type="OrthoDB" id="3145912at2759"/>
<comment type="caution">
    <text evidence="1">The sequence shown here is derived from an EMBL/GenBank/DDBJ whole genome shotgun (WGS) entry which is preliminary data.</text>
</comment>
<proteinExistence type="predicted"/>
<dbReference type="EMBL" id="JACAZH010000004">
    <property type="protein sequence ID" value="KAF7371437.1"/>
    <property type="molecule type" value="Genomic_DNA"/>
</dbReference>
<accession>A0A8H6Z645</accession>
<organism evidence="1 2">
    <name type="scientific">Mycena sanguinolenta</name>
    <dbReference type="NCBI Taxonomy" id="230812"/>
    <lineage>
        <taxon>Eukaryota</taxon>
        <taxon>Fungi</taxon>
        <taxon>Dikarya</taxon>
        <taxon>Basidiomycota</taxon>
        <taxon>Agaricomycotina</taxon>
        <taxon>Agaricomycetes</taxon>
        <taxon>Agaricomycetidae</taxon>
        <taxon>Agaricales</taxon>
        <taxon>Marasmiineae</taxon>
        <taxon>Mycenaceae</taxon>
        <taxon>Mycena</taxon>
    </lineage>
</organism>
<dbReference type="Proteomes" id="UP000623467">
    <property type="component" value="Unassembled WGS sequence"/>
</dbReference>
<dbReference type="AlphaFoldDB" id="A0A8H6Z645"/>
<reference evidence="1" key="1">
    <citation type="submission" date="2020-05" db="EMBL/GenBank/DDBJ databases">
        <title>Mycena genomes resolve the evolution of fungal bioluminescence.</title>
        <authorList>
            <person name="Tsai I.J."/>
        </authorList>
    </citation>
    <scope>NUCLEOTIDE SEQUENCE</scope>
    <source>
        <strain evidence="1">160909Yilan</strain>
    </source>
</reference>